<accession>A0ABR8MBF5</accession>
<evidence type="ECO:0000313" key="1">
    <source>
        <dbReference type="EMBL" id="MBD3913475.1"/>
    </source>
</evidence>
<organism evidence="1 2">
    <name type="scientific">Nocardioides hwasunensis</name>
    <dbReference type="NCBI Taxonomy" id="397258"/>
    <lineage>
        <taxon>Bacteria</taxon>
        <taxon>Bacillati</taxon>
        <taxon>Actinomycetota</taxon>
        <taxon>Actinomycetes</taxon>
        <taxon>Propionibacteriales</taxon>
        <taxon>Nocardioidaceae</taxon>
        <taxon>Nocardioides</taxon>
    </lineage>
</organism>
<proteinExistence type="predicted"/>
<protein>
    <submittedName>
        <fullName evidence="1">Uncharacterized protein</fullName>
    </submittedName>
</protein>
<comment type="caution">
    <text evidence="1">The sequence shown here is derived from an EMBL/GenBank/DDBJ whole genome shotgun (WGS) entry which is preliminary data.</text>
</comment>
<reference evidence="1 2" key="1">
    <citation type="submission" date="2020-09" db="EMBL/GenBank/DDBJ databases">
        <title>novel species in genus Nocardioides.</title>
        <authorList>
            <person name="Zhang G."/>
        </authorList>
    </citation>
    <scope>NUCLEOTIDE SEQUENCE [LARGE SCALE GENOMIC DNA]</scope>
    <source>
        <strain evidence="1 2">19197</strain>
    </source>
</reference>
<dbReference type="InterPro" id="IPR049253">
    <property type="entry name" value="DUF6886"/>
</dbReference>
<evidence type="ECO:0000313" key="2">
    <source>
        <dbReference type="Proteomes" id="UP000649289"/>
    </source>
</evidence>
<gene>
    <name evidence="1" type="ORF">IEZ25_02510</name>
</gene>
<dbReference type="EMBL" id="JACXYY010000001">
    <property type="protein sequence ID" value="MBD3913475.1"/>
    <property type="molecule type" value="Genomic_DNA"/>
</dbReference>
<dbReference type="Proteomes" id="UP000649289">
    <property type="component" value="Unassembled WGS sequence"/>
</dbReference>
<dbReference type="RefSeq" id="WP_191197794.1">
    <property type="nucleotide sequence ID" value="NZ_BAAAPA010000002.1"/>
</dbReference>
<dbReference type="Pfam" id="PF21820">
    <property type="entry name" value="DUF6886"/>
    <property type="match status" value="1"/>
</dbReference>
<sequence length="172" mass="18840">MLPGPGELLHFSEDPSIEHFVPHVAATSLQPEAYVWTVDALNSPCYWFPRQCPRVCSWDGATGSGRVHAVEAAWLESMRATTLWAYRFDATDFAPFGERPHAHVATHAVSPLGPPAEVGDLVDLHARHGIELLVLDELEPYFTGVRDRGLEFSGIRMGNAGIGPGGPFPTRR</sequence>
<keyword evidence="2" id="KW-1185">Reference proteome</keyword>
<name>A0ABR8MBF5_9ACTN</name>